<feature type="compositionally biased region" description="Polar residues" evidence="1">
    <location>
        <begin position="535"/>
        <end position="546"/>
    </location>
</feature>
<feature type="compositionally biased region" description="Basic and acidic residues" evidence="1">
    <location>
        <begin position="588"/>
        <end position="613"/>
    </location>
</feature>
<feature type="region of interest" description="Disordered" evidence="1">
    <location>
        <begin position="396"/>
        <end position="645"/>
    </location>
</feature>
<dbReference type="Proteomes" id="UP001201812">
    <property type="component" value="Unassembled WGS sequence"/>
</dbReference>
<reference evidence="2" key="1">
    <citation type="submission" date="2022-01" db="EMBL/GenBank/DDBJ databases">
        <title>Genome Sequence Resource for Two Populations of Ditylenchus destructor, the Migratory Endoparasitic Phytonematode.</title>
        <authorList>
            <person name="Zhang H."/>
            <person name="Lin R."/>
            <person name="Xie B."/>
        </authorList>
    </citation>
    <scope>NUCLEOTIDE SEQUENCE</scope>
    <source>
        <strain evidence="2">BazhouSP</strain>
    </source>
</reference>
<feature type="compositionally biased region" description="Low complexity" evidence="1">
    <location>
        <begin position="631"/>
        <end position="645"/>
    </location>
</feature>
<dbReference type="AlphaFoldDB" id="A0AAD4MZN4"/>
<dbReference type="EMBL" id="JAKKPZ010000017">
    <property type="protein sequence ID" value="KAI1712730.1"/>
    <property type="molecule type" value="Genomic_DNA"/>
</dbReference>
<feature type="region of interest" description="Disordered" evidence="1">
    <location>
        <begin position="175"/>
        <end position="195"/>
    </location>
</feature>
<evidence type="ECO:0000313" key="2">
    <source>
        <dbReference type="EMBL" id="KAI1712730.1"/>
    </source>
</evidence>
<sequence length="711" mass="78766">MENNLAQLLNNANSWTLKQDALLRACLECFTKNVAGSMDDLDSLKRNLDFESETVRLRLENIHSKIAFLKMTKFIDERILDVVSENHAKSVTPDSKKPLNRAAQREQTTNAIKAAVKEGLKLVQERYDQFDNAMYRPKEYYVDRKLPPIIGSAEFKNALSAGTHEQLRGTVLEQKEPTQVQPAPKIPPPPILKQTSMLPSTQQVKLIETETRGISQLSPAQSDVILTITDITDTKSISSVSESAESAQNQIKSVHTVVTPAAATGVTQQSEVIITRALPEPRKALLEQISKVVSEKSDSQNRSLFSSSSEDEDKSVPSTKHPISTSIQPRQSLSDTKSLSDNLPESSKTPSEKPLTSTSLLDTKKELLFASSSEEEMPKPVLKSFDMNFENKLAAAIKHGPPVMRPNRPGNESINRRPVSTSALPQPSEDLKPKLDEDENANRHSFRASVPPRTGISTNEELGPSSVASRIAQIGNKIPVGMKRPNPVKSDLPNLESQKEEHPGPPLPTTIKERPKGPIRRVPTNLRRSVVLAGSNDQTTTSSTLAPISIKAENIAEQRSDDTGYETSTKLLPQKPSPKSAPQTLPKSQKEEKNDSNEETQSHSETKSPEKKSIRVSMPKQDPMLTKESPAKSAPTTAATSVKATDLPNKQLGRILPLQNILPNRVMRDRLWLKQNSLQNRGRVYSTTQTQSKRDMYCIDQPVYYLDNFQS</sequence>
<accession>A0AAD4MZN4</accession>
<evidence type="ECO:0000313" key="3">
    <source>
        <dbReference type="Proteomes" id="UP001201812"/>
    </source>
</evidence>
<comment type="caution">
    <text evidence="2">The sequence shown here is derived from an EMBL/GenBank/DDBJ whole genome shotgun (WGS) entry which is preliminary data.</text>
</comment>
<proteinExistence type="predicted"/>
<keyword evidence="3" id="KW-1185">Reference proteome</keyword>
<feature type="compositionally biased region" description="Polar residues" evidence="1">
    <location>
        <begin position="410"/>
        <end position="425"/>
    </location>
</feature>
<feature type="compositionally biased region" description="Polar residues" evidence="1">
    <location>
        <begin position="316"/>
        <end position="360"/>
    </location>
</feature>
<organism evidence="2 3">
    <name type="scientific">Ditylenchus destructor</name>
    <dbReference type="NCBI Taxonomy" id="166010"/>
    <lineage>
        <taxon>Eukaryota</taxon>
        <taxon>Metazoa</taxon>
        <taxon>Ecdysozoa</taxon>
        <taxon>Nematoda</taxon>
        <taxon>Chromadorea</taxon>
        <taxon>Rhabditida</taxon>
        <taxon>Tylenchina</taxon>
        <taxon>Tylenchomorpha</taxon>
        <taxon>Sphaerularioidea</taxon>
        <taxon>Anguinidae</taxon>
        <taxon>Anguininae</taxon>
        <taxon>Ditylenchus</taxon>
    </lineage>
</organism>
<feature type="region of interest" description="Disordered" evidence="1">
    <location>
        <begin position="297"/>
        <end position="360"/>
    </location>
</feature>
<protein>
    <submittedName>
        <fullName evidence="2">WASH complex subunit 2</fullName>
    </submittedName>
</protein>
<name>A0AAD4MZN4_9BILA</name>
<gene>
    <name evidence="2" type="ORF">DdX_09354</name>
</gene>
<evidence type="ECO:0000256" key="1">
    <source>
        <dbReference type="SAM" id="MobiDB-lite"/>
    </source>
</evidence>